<accession>A0A372NPS4</accession>
<dbReference type="RefSeq" id="WP_117392846.1">
    <property type="nucleotide sequence ID" value="NZ_QWDC01000003.1"/>
</dbReference>
<sequence length="162" mass="17602">MEFNENLPPLESKSQPQLTLTENSLYYLKKAGDWAYFLGIVGFVGTAVIAIAALFMGTIFTTMATMNPMMGAAAGMGSLVTIVYLLLALVSFFFALYLYQFGTRVKSAVLNYNTDELTNALGKLKSFFKLWGIFTIIYIALMILVFIGSIVAGIGAASAMRG</sequence>
<dbReference type="Proteomes" id="UP000264217">
    <property type="component" value="Unassembled WGS sequence"/>
</dbReference>
<dbReference type="InterPro" id="IPR035287">
    <property type="entry name" value="DUF5362"/>
</dbReference>
<evidence type="ECO:0000256" key="1">
    <source>
        <dbReference type="SAM" id="Phobius"/>
    </source>
</evidence>
<comment type="caution">
    <text evidence="2">The sequence shown here is derived from an EMBL/GenBank/DDBJ whole genome shotgun (WGS) entry which is preliminary data.</text>
</comment>
<organism evidence="2 3">
    <name type="scientific">Mucilaginibacter conchicola</name>
    <dbReference type="NCBI Taxonomy" id="2303333"/>
    <lineage>
        <taxon>Bacteria</taxon>
        <taxon>Pseudomonadati</taxon>
        <taxon>Bacteroidota</taxon>
        <taxon>Sphingobacteriia</taxon>
        <taxon>Sphingobacteriales</taxon>
        <taxon>Sphingobacteriaceae</taxon>
        <taxon>Mucilaginibacter</taxon>
    </lineage>
</organism>
<proteinExistence type="predicted"/>
<dbReference type="EMBL" id="QWDC01000003">
    <property type="protein sequence ID" value="RFZ90640.1"/>
    <property type="molecule type" value="Genomic_DNA"/>
</dbReference>
<feature type="transmembrane region" description="Helical" evidence="1">
    <location>
        <begin position="34"/>
        <end position="60"/>
    </location>
</feature>
<feature type="transmembrane region" description="Helical" evidence="1">
    <location>
        <begin position="130"/>
        <end position="157"/>
    </location>
</feature>
<dbReference type="Pfam" id="PF17319">
    <property type="entry name" value="DUF5362"/>
    <property type="match status" value="1"/>
</dbReference>
<evidence type="ECO:0008006" key="4">
    <source>
        <dbReference type="Google" id="ProtNLM"/>
    </source>
</evidence>
<dbReference type="AlphaFoldDB" id="A0A372NPS4"/>
<evidence type="ECO:0000313" key="2">
    <source>
        <dbReference type="EMBL" id="RFZ90640.1"/>
    </source>
</evidence>
<name>A0A372NPS4_9SPHI</name>
<feature type="transmembrane region" description="Helical" evidence="1">
    <location>
        <begin position="72"/>
        <end position="99"/>
    </location>
</feature>
<keyword evidence="1" id="KW-0812">Transmembrane</keyword>
<gene>
    <name evidence="2" type="ORF">D0C36_16895</name>
</gene>
<keyword evidence="1" id="KW-0472">Membrane</keyword>
<keyword evidence="3" id="KW-1185">Reference proteome</keyword>
<keyword evidence="1" id="KW-1133">Transmembrane helix</keyword>
<reference evidence="2 3" key="1">
    <citation type="submission" date="2018-08" db="EMBL/GenBank/DDBJ databases">
        <title>Mucilaginibacter sp. MYSH2.</title>
        <authorList>
            <person name="Seo T."/>
        </authorList>
    </citation>
    <scope>NUCLEOTIDE SEQUENCE [LARGE SCALE GENOMIC DNA]</scope>
    <source>
        <strain evidence="2 3">MYSH2</strain>
    </source>
</reference>
<evidence type="ECO:0000313" key="3">
    <source>
        <dbReference type="Proteomes" id="UP000264217"/>
    </source>
</evidence>
<dbReference type="OrthoDB" id="1121797at2"/>
<protein>
    <recommendedName>
        <fullName evidence="4">DUF5362 domain-containing protein</fullName>
    </recommendedName>
</protein>